<feature type="compositionally biased region" description="Basic and acidic residues" evidence="6">
    <location>
        <begin position="101"/>
        <end position="119"/>
    </location>
</feature>
<accession>A0ABN3IMV2</accession>
<feature type="compositionally biased region" description="Basic and acidic residues" evidence="6">
    <location>
        <begin position="65"/>
        <end position="76"/>
    </location>
</feature>
<dbReference type="Proteomes" id="UP001501231">
    <property type="component" value="Unassembled WGS sequence"/>
</dbReference>
<dbReference type="SUPFAM" id="SSF57716">
    <property type="entry name" value="Glucocorticoid receptor-like (DNA-binding domain)"/>
    <property type="match status" value="1"/>
</dbReference>
<dbReference type="Pfam" id="PF01258">
    <property type="entry name" value="zf-dskA_traR"/>
    <property type="match status" value="1"/>
</dbReference>
<protein>
    <submittedName>
        <fullName evidence="8">TraR/DksA family transcriptional regulator</fullName>
    </submittedName>
</protein>
<gene>
    <name evidence="8" type="ORF">GCM10010191_15300</name>
</gene>
<sequence>MLPALPVEETSARGADMAGAGRGEHPVARVSSSQSTAAATNTSGPSGTSGTSGAPDTAPAAKRAKPSDKPAKEAAKRAKPAAKTPAAKRAKPSRGSSARGTEAEKAPAGRSAEEGATEHHVRRAAPAGTARPGGGAAAKAATLPVREGEDRWTAAELAEVRAGLERQIAALEAEIAASTSQIAEGDAADGAGDDQADTGAKTYEREHELALTYNSRDLLAQSERAVQRIDAGTYGICESCGKPVGKARLQAFPRATLCVSCKQREERR</sequence>
<name>A0ABN3IMV2_9ACTN</name>
<dbReference type="PANTHER" id="PTHR33823">
    <property type="entry name" value="RNA POLYMERASE-BINDING TRANSCRIPTION FACTOR DKSA-RELATED"/>
    <property type="match status" value="1"/>
</dbReference>
<keyword evidence="3" id="KW-0862">Zinc</keyword>
<comment type="caution">
    <text evidence="8">The sequence shown here is derived from an EMBL/GenBank/DDBJ whole genome shotgun (WGS) entry which is preliminary data.</text>
</comment>
<dbReference type="SUPFAM" id="SSF109635">
    <property type="entry name" value="DnaK suppressor protein DksA, alpha-hairpin domain"/>
    <property type="match status" value="1"/>
</dbReference>
<evidence type="ECO:0000256" key="1">
    <source>
        <dbReference type="ARBA" id="ARBA00022723"/>
    </source>
</evidence>
<keyword evidence="9" id="KW-1185">Reference proteome</keyword>
<dbReference type="PANTHER" id="PTHR33823:SF2">
    <property type="entry name" value="RNA POLYMERASE-BINDING TRANSCRIPTION FACTOR DKSA"/>
    <property type="match status" value="1"/>
</dbReference>
<keyword evidence="2" id="KW-0863">Zinc-finger</keyword>
<keyword evidence="5" id="KW-0175">Coiled coil</keyword>
<evidence type="ECO:0000313" key="8">
    <source>
        <dbReference type="EMBL" id="GAA2407793.1"/>
    </source>
</evidence>
<feature type="zinc finger region" description="dksA C4-type" evidence="4">
    <location>
        <begin position="237"/>
        <end position="261"/>
    </location>
</feature>
<evidence type="ECO:0000256" key="3">
    <source>
        <dbReference type="ARBA" id="ARBA00022833"/>
    </source>
</evidence>
<evidence type="ECO:0000256" key="4">
    <source>
        <dbReference type="PROSITE-ProRule" id="PRU00510"/>
    </source>
</evidence>
<dbReference type="InterPro" id="IPR000962">
    <property type="entry name" value="Znf_DskA_TraR"/>
</dbReference>
<feature type="coiled-coil region" evidence="5">
    <location>
        <begin position="154"/>
        <end position="181"/>
    </location>
</feature>
<dbReference type="Gene3D" id="1.20.120.910">
    <property type="entry name" value="DksA, coiled-coil domain"/>
    <property type="match status" value="1"/>
</dbReference>
<evidence type="ECO:0000313" key="9">
    <source>
        <dbReference type="Proteomes" id="UP001501231"/>
    </source>
</evidence>
<reference evidence="8 9" key="1">
    <citation type="journal article" date="2019" name="Int. J. Syst. Evol. Microbiol.">
        <title>The Global Catalogue of Microorganisms (GCM) 10K type strain sequencing project: providing services to taxonomists for standard genome sequencing and annotation.</title>
        <authorList>
            <consortium name="The Broad Institute Genomics Platform"/>
            <consortium name="The Broad Institute Genome Sequencing Center for Infectious Disease"/>
            <person name="Wu L."/>
            <person name="Ma J."/>
        </authorList>
    </citation>
    <scope>NUCLEOTIDE SEQUENCE [LARGE SCALE GENOMIC DNA]</scope>
    <source>
        <strain evidence="8 9">JCM 3325</strain>
    </source>
</reference>
<evidence type="ECO:0000256" key="2">
    <source>
        <dbReference type="ARBA" id="ARBA00022771"/>
    </source>
</evidence>
<keyword evidence="1" id="KW-0479">Metal-binding</keyword>
<evidence type="ECO:0000256" key="6">
    <source>
        <dbReference type="SAM" id="MobiDB-lite"/>
    </source>
</evidence>
<dbReference type="PROSITE" id="PS51128">
    <property type="entry name" value="ZF_DKSA_2"/>
    <property type="match status" value="1"/>
</dbReference>
<organism evidence="8 9">
    <name type="scientific">Actinomadura vinacea</name>
    <dbReference type="NCBI Taxonomy" id="115336"/>
    <lineage>
        <taxon>Bacteria</taxon>
        <taxon>Bacillati</taxon>
        <taxon>Actinomycetota</taxon>
        <taxon>Actinomycetes</taxon>
        <taxon>Streptosporangiales</taxon>
        <taxon>Thermomonosporaceae</taxon>
        <taxon>Actinomadura</taxon>
    </lineage>
</organism>
<evidence type="ECO:0000259" key="7">
    <source>
        <dbReference type="Pfam" id="PF01258"/>
    </source>
</evidence>
<proteinExistence type="predicted"/>
<feature type="compositionally biased region" description="Low complexity" evidence="6">
    <location>
        <begin position="31"/>
        <end position="58"/>
    </location>
</feature>
<dbReference type="InterPro" id="IPR037187">
    <property type="entry name" value="DnaK_N"/>
</dbReference>
<feature type="region of interest" description="Disordered" evidence="6">
    <location>
        <begin position="1"/>
        <end position="147"/>
    </location>
</feature>
<evidence type="ECO:0000256" key="5">
    <source>
        <dbReference type="SAM" id="Coils"/>
    </source>
</evidence>
<feature type="domain" description="Zinc finger DksA/TraR C4-type" evidence="7">
    <location>
        <begin position="232"/>
        <end position="267"/>
    </location>
</feature>
<dbReference type="EMBL" id="BAAARW010000005">
    <property type="protein sequence ID" value="GAA2407793.1"/>
    <property type="molecule type" value="Genomic_DNA"/>
</dbReference>